<reference evidence="1" key="1">
    <citation type="journal article" date="2015" name="Nature">
        <title>Complex archaea that bridge the gap between prokaryotes and eukaryotes.</title>
        <authorList>
            <person name="Spang A."/>
            <person name="Saw J.H."/>
            <person name="Jorgensen S.L."/>
            <person name="Zaremba-Niedzwiedzka K."/>
            <person name="Martijn J."/>
            <person name="Lind A.E."/>
            <person name="van Eijk R."/>
            <person name="Schleper C."/>
            <person name="Guy L."/>
            <person name="Ettema T.J."/>
        </authorList>
    </citation>
    <scope>NUCLEOTIDE SEQUENCE</scope>
</reference>
<sequence length="75" mass="8602">MICPRCNGDRTVQGYMSRTWEREWVTIDCHWCGGVGTVRQTDEHVDKLLNALADIATVCITTLKDWEVCNVERTT</sequence>
<dbReference type="AlphaFoldDB" id="A0A0F9UPF0"/>
<dbReference type="SUPFAM" id="SSF57938">
    <property type="entry name" value="DnaJ/Hsp40 cysteine-rich domain"/>
    <property type="match status" value="1"/>
</dbReference>
<evidence type="ECO:0000313" key="1">
    <source>
        <dbReference type="EMBL" id="KKN55483.1"/>
    </source>
</evidence>
<comment type="caution">
    <text evidence="1">The sequence shown here is derived from an EMBL/GenBank/DDBJ whole genome shotgun (WGS) entry which is preliminary data.</text>
</comment>
<protein>
    <submittedName>
        <fullName evidence="1">Uncharacterized protein</fullName>
    </submittedName>
</protein>
<name>A0A0F9UPF0_9ZZZZ</name>
<accession>A0A0F9UPF0</accession>
<dbReference type="InterPro" id="IPR036410">
    <property type="entry name" value="HSP_DnaJ_Cys-rich_dom_sf"/>
</dbReference>
<organism evidence="1">
    <name type="scientific">marine sediment metagenome</name>
    <dbReference type="NCBI Taxonomy" id="412755"/>
    <lineage>
        <taxon>unclassified sequences</taxon>
        <taxon>metagenomes</taxon>
        <taxon>ecological metagenomes</taxon>
    </lineage>
</organism>
<dbReference type="EMBL" id="LAZR01000882">
    <property type="protein sequence ID" value="KKN55483.1"/>
    <property type="molecule type" value="Genomic_DNA"/>
</dbReference>
<proteinExistence type="predicted"/>
<gene>
    <name evidence="1" type="ORF">LCGC14_0581580</name>
</gene>